<evidence type="ECO:0000256" key="1">
    <source>
        <dbReference type="SAM" id="Coils"/>
    </source>
</evidence>
<proteinExistence type="predicted"/>
<dbReference type="Proteomes" id="UP001596383">
    <property type="component" value="Unassembled WGS sequence"/>
</dbReference>
<accession>A0ABD5T1Q5</accession>
<keyword evidence="1" id="KW-0175">Coiled coil</keyword>
<comment type="caution">
    <text evidence="3">The sequence shown here is derived from an EMBL/GenBank/DDBJ whole genome shotgun (WGS) entry which is preliminary data.</text>
</comment>
<dbReference type="AlphaFoldDB" id="A0ABD5T1Q5"/>
<feature type="compositionally biased region" description="Low complexity" evidence="2">
    <location>
        <begin position="54"/>
        <end position="78"/>
    </location>
</feature>
<reference evidence="3 4" key="1">
    <citation type="journal article" date="2019" name="Int. J. Syst. Evol. Microbiol.">
        <title>The Global Catalogue of Microorganisms (GCM) 10K type strain sequencing project: providing services to taxonomists for standard genome sequencing and annotation.</title>
        <authorList>
            <consortium name="The Broad Institute Genomics Platform"/>
            <consortium name="The Broad Institute Genome Sequencing Center for Infectious Disease"/>
            <person name="Wu L."/>
            <person name="Ma J."/>
        </authorList>
    </citation>
    <scope>NUCLEOTIDE SEQUENCE [LARGE SCALE GENOMIC DNA]</scope>
    <source>
        <strain evidence="3 4">LMG 29247</strain>
    </source>
</reference>
<feature type="compositionally biased region" description="Acidic residues" evidence="2">
    <location>
        <begin position="104"/>
        <end position="124"/>
    </location>
</feature>
<dbReference type="EMBL" id="JBHSWV010000757">
    <property type="protein sequence ID" value="MFC6769466.1"/>
    <property type="molecule type" value="Genomic_DNA"/>
</dbReference>
<evidence type="ECO:0000256" key="2">
    <source>
        <dbReference type="SAM" id="MobiDB-lite"/>
    </source>
</evidence>
<gene>
    <name evidence="3" type="ORF">ACFQE6_31870</name>
</gene>
<sequence length="305" mass="32594">MDEDGPNAARLEADTESAADAEGDGDVADADAASDASDTSTVSDADAALDSDASDSAAASDSDTAPDSTAPREPTDTDPASDGDAADGDAADGYATGDPAGDAADGDAPDGDDDSNGPETEPEDPGGGSMPGVPDPEPQEHDVPEDVRKYARFKKMDGAQYERVNEFLRDRTYITAREWAIARLCSDFRTETGVEMTKIGENLPELIPFMTDTYTPQAVNQARSSFEDKVRTAGATFLYGAMCDFFTAEELDDVMYESTEVAKFLLEVEGVDLSVEDELEAEERISSVMREVREASEELRERDDE</sequence>
<dbReference type="RefSeq" id="WP_273742110.1">
    <property type="nucleotide sequence ID" value="NZ_JAQIVI010000757.1"/>
</dbReference>
<organism evidence="3 4">
    <name type="scientific">Natrinema soli</name>
    <dbReference type="NCBI Taxonomy" id="1930624"/>
    <lineage>
        <taxon>Archaea</taxon>
        <taxon>Methanobacteriati</taxon>
        <taxon>Methanobacteriota</taxon>
        <taxon>Stenosarchaea group</taxon>
        <taxon>Halobacteria</taxon>
        <taxon>Halobacteriales</taxon>
        <taxon>Natrialbaceae</taxon>
        <taxon>Natrinema</taxon>
    </lineage>
</organism>
<feature type="region of interest" description="Disordered" evidence="2">
    <location>
        <begin position="1"/>
        <end position="143"/>
    </location>
</feature>
<evidence type="ECO:0000313" key="3">
    <source>
        <dbReference type="EMBL" id="MFC6769466.1"/>
    </source>
</evidence>
<dbReference type="Pfam" id="PF19122">
    <property type="entry name" value="DUF5806"/>
    <property type="match status" value="1"/>
</dbReference>
<feature type="coiled-coil region" evidence="1">
    <location>
        <begin position="278"/>
        <end position="305"/>
    </location>
</feature>
<evidence type="ECO:0000313" key="4">
    <source>
        <dbReference type="Proteomes" id="UP001596383"/>
    </source>
</evidence>
<feature type="compositionally biased region" description="Acidic residues" evidence="2">
    <location>
        <begin position="79"/>
        <end position="90"/>
    </location>
</feature>
<feature type="compositionally biased region" description="Acidic residues" evidence="2">
    <location>
        <begin position="14"/>
        <end position="29"/>
    </location>
</feature>
<dbReference type="InterPro" id="IPR043829">
    <property type="entry name" value="DUF5806"/>
</dbReference>
<feature type="compositionally biased region" description="Low complexity" evidence="2">
    <location>
        <begin position="91"/>
        <end position="103"/>
    </location>
</feature>
<keyword evidence="4" id="KW-1185">Reference proteome</keyword>
<feature type="compositionally biased region" description="Low complexity" evidence="2">
    <location>
        <begin position="30"/>
        <end position="46"/>
    </location>
</feature>
<name>A0ABD5T1Q5_9EURY</name>
<protein>
    <submittedName>
        <fullName evidence="3">DUF5806 family protein</fullName>
    </submittedName>
</protein>